<keyword evidence="3" id="KW-1185">Reference proteome</keyword>
<keyword evidence="1" id="KW-1133">Transmembrane helix</keyword>
<evidence type="ECO:0000256" key="1">
    <source>
        <dbReference type="SAM" id="Phobius"/>
    </source>
</evidence>
<accession>A0A1J1HWD6</accession>
<gene>
    <name evidence="2" type="ORF">CLUMA_CG004520</name>
</gene>
<reference evidence="2 3" key="1">
    <citation type="submission" date="2015-04" db="EMBL/GenBank/DDBJ databases">
        <authorList>
            <person name="Syromyatnikov M.Y."/>
            <person name="Popov V.N."/>
        </authorList>
    </citation>
    <scope>NUCLEOTIDE SEQUENCE [LARGE SCALE GENOMIC DNA]</scope>
</reference>
<dbReference type="OrthoDB" id="6434695at2759"/>
<keyword evidence="1" id="KW-0812">Transmembrane</keyword>
<dbReference type="EMBL" id="CVRI01000020">
    <property type="protein sequence ID" value="CRK90830.1"/>
    <property type="molecule type" value="Genomic_DNA"/>
</dbReference>
<evidence type="ECO:0000313" key="3">
    <source>
        <dbReference type="Proteomes" id="UP000183832"/>
    </source>
</evidence>
<keyword evidence="1" id="KW-0472">Membrane</keyword>
<evidence type="ECO:0000313" key="2">
    <source>
        <dbReference type="EMBL" id="CRK90830.1"/>
    </source>
</evidence>
<proteinExistence type="predicted"/>
<feature type="transmembrane region" description="Helical" evidence="1">
    <location>
        <begin position="12"/>
        <end position="31"/>
    </location>
</feature>
<name>A0A1J1HWD6_9DIPT</name>
<sequence length="75" mass="8932">MSGSGISAFWKRNCVTLTMVPSLILLHWAWLRLQNMDSLVKEEERRDLPLIEMFRKLNSAKEFDSNIRQFRHQPD</sequence>
<dbReference type="AlphaFoldDB" id="A0A1J1HWD6"/>
<dbReference type="Proteomes" id="UP000183832">
    <property type="component" value="Unassembled WGS sequence"/>
</dbReference>
<organism evidence="2 3">
    <name type="scientific">Clunio marinus</name>
    <dbReference type="NCBI Taxonomy" id="568069"/>
    <lineage>
        <taxon>Eukaryota</taxon>
        <taxon>Metazoa</taxon>
        <taxon>Ecdysozoa</taxon>
        <taxon>Arthropoda</taxon>
        <taxon>Hexapoda</taxon>
        <taxon>Insecta</taxon>
        <taxon>Pterygota</taxon>
        <taxon>Neoptera</taxon>
        <taxon>Endopterygota</taxon>
        <taxon>Diptera</taxon>
        <taxon>Nematocera</taxon>
        <taxon>Chironomoidea</taxon>
        <taxon>Chironomidae</taxon>
        <taxon>Clunio</taxon>
    </lineage>
</organism>
<protein>
    <submittedName>
        <fullName evidence="2">CLUMA_CG004520, isoform A</fullName>
    </submittedName>
</protein>